<dbReference type="InterPro" id="IPR000529">
    <property type="entry name" value="Ribosomal_bS6"/>
</dbReference>
<dbReference type="PANTHER" id="PTHR21011">
    <property type="entry name" value="MITOCHONDRIAL 28S RIBOSOMAL PROTEIN S6"/>
    <property type="match status" value="1"/>
</dbReference>
<dbReference type="EMBL" id="ML977143">
    <property type="protein sequence ID" value="KAF1990001.1"/>
    <property type="molecule type" value="Genomic_DNA"/>
</dbReference>
<dbReference type="SUPFAM" id="SSF54995">
    <property type="entry name" value="Ribosomal protein S6"/>
    <property type="match status" value="1"/>
</dbReference>
<protein>
    <recommendedName>
        <fullName evidence="6">Small ribosomal subunit protein bS6m</fullName>
    </recommendedName>
</protein>
<sequence length="117" mass="13437">MLYELIAIVRPGKLTEVKEIAIAAGRTILEHKGVVRGYTNWGILLLPKPLRRHEIRHTAGHHFIMRFDSSVVAQHTLRRQLGLDPRLLRFNVIKIGEKLEDICNVPGEVPWMGRKMV</sequence>
<dbReference type="InterPro" id="IPR035980">
    <property type="entry name" value="Ribosomal_bS6_sf"/>
</dbReference>
<dbReference type="CDD" id="cd15465">
    <property type="entry name" value="bS6_mito"/>
    <property type="match status" value="1"/>
</dbReference>
<evidence type="ECO:0000256" key="4">
    <source>
        <dbReference type="ARBA" id="ARBA00023128"/>
    </source>
</evidence>
<gene>
    <name evidence="8" type="ORF">K402DRAFT_325477</name>
</gene>
<dbReference type="GO" id="GO:0070181">
    <property type="term" value="F:small ribosomal subunit rRNA binding"/>
    <property type="evidence" value="ECO:0007669"/>
    <property type="project" value="TreeGrafter"/>
</dbReference>
<comment type="similarity">
    <text evidence="2">Belongs to the bacterial ribosomal protein bS6 family.</text>
</comment>
<evidence type="ECO:0000313" key="8">
    <source>
        <dbReference type="EMBL" id="KAF1990001.1"/>
    </source>
</evidence>
<dbReference type="GO" id="GO:0006412">
    <property type="term" value="P:translation"/>
    <property type="evidence" value="ECO:0007669"/>
    <property type="project" value="InterPro"/>
</dbReference>
<dbReference type="NCBIfam" id="TIGR00166">
    <property type="entry name" value="S6"/>
    <property type="match status" value="1"/>
</dbReference>
<dbReference type="AlphaFoldDB" id="A0A6G1H9W6"/>
<name>A0A6G1H9W6_9PEZI</name>
<dbReference type="GO" id="GO:0003735">
    <property type="term" value="F:structural constituent of ribosome"/>
    <property type="evidence" value="ECO:0007669"/>
    <property type="project" value="InterPro"/>
</dbReference>
<evidence type="ECO:0000256" key="7">
    <source>
        <dbReference type="ARBA" id="ARBA00037226"/>
    </source>
</evidence>
<dbReference type="GO" id="GO:0005763">
    <property type="term" value="C:mitochondrial small ribosomal subunit"/>
    <property type="evidence" value="ECO:0007669"/>
    <property type="project" value="TreeGrafter"/>
</dbReference>
<evidence type="ECO:0000256" key="2">
    <source>
        <dbReference type="ARBA" id="ARBA00009512"/>
    </source>
</evidence>
<keyword evidence="4" id="KW-0496">Mitochondrion</keyword>
<dbReference type="Pfam" id="PF01250">
    <property type="entry name" value="Ribosomal_S6"/>
    <property type="match status" value="1"/>
</dbReference>
<keyword evidence="3 8" id="KW-0689">Ribosomal protein</keyword>
<dbReference type="Gene3D" id="3.30.70.60">
    <property type="match status" value="1"/>
</dbReference>
<keyword evidence="5" id="KW-0687">Ribonucleoprotein</keyword>
<organism evidence="8 9">
    <name type="scientific">Aulographum hederae CBS 113979</name>
    <dbReference type="NCBI Taxonomy" id="1176131"/>
    <lineage>
        <taxon>Eukaryota</taxon>
        <taxon>Fungi</taxon>
        <taxon>Dikarya</taxon>
        <taxon>Ascomycota</taxon>
        <taxon>Pezizomycotina</taxon>
        <taxon>Dothideomycetes</taxon>
        <taxon>Pleosporomycetidae</taxon>
        <taxon>Aulographales</taxon>
        <taxon>Aulographaceae</taxon>
    </lineage>
</organism>
<comment type="subcellular location">
    <subcellularLocation>
        <location evidence="1">Mitochondrion</location>
    </subcellularLocation>
</comment>
<dbReference type="PANTHER" id="PTHR21011:SF1">
    <property type="entry name" value="SMALL RIBOSOMAL SUBUNIT PROTEIN BS6M"/>
    <property type="match status" value="1"/>
</dbReference>
<dbReference type="FunFam" id="3.30.70.60:FF:000007">
    <property type="entry name" value="37S ribosomal protein Mrp17"/>
    <property type="match status" value="1"/>
</dbReference>
<evidence type="ECO:0000256" key="6">
    <source>
        <dbReference type="ARBA" id="ARBA00035170"/>
    </source>
</evidence>
<evidence type="ECO:0000256" key="1">
    <source>
        <dbReference type="ARBA" id="ARBA00004173"/>
    </source>
</evidence>
<dbReference type="Proteomes" id="UP000800041">
    <property type="component" value="Unassembled WGS sequence"/>
</dbReference>
<dbReference type="InterPro" id="IPR014717">
    <property type="entry name" value="Transl_elong_EF1B/ribsomal_bS6"/>
</dbReference>
<evidence type="ECO:0000256" key="3">
    <source>
        <dbReference type="ARBA" id="ARBA00022980"/>
    </source>
</evidence>
<reference evidence="8" key="1">
    <citation type="journal article" date="2020" name="Stud. Mycol.">
        <title>101 Dothideomycetes genomes: a test case for predicting lifestyles and emergence of pathogens.</title>
        <authorList>
            <person name="Haridas S."/>
            <person name="Albert R."/>
            <person name="Binder M."/>
            <person name="Bloem J."/>
            <person name="Labutti K."/>
            <person name="Salamov A."/>
            <person name="Andreopoulos B."/>
            <person name="Baker S."/>
            <person name="Barry K."/>
            <person name="Bills G."/>
            <person name="Bluhm B."/>
            <person name="Cannon C."/>
            <person name="Castanera R."/>
            <person name="Culley D."/>
            <person name="Daum C."/>
            <person name="Ezra D."/>
            <person name="Gonzalez J."/>
            <person name="Henrissat B."/>
            <person name="Kuo A."/>
            <person name="Liang C."/>
            <person name="Lipzen A."/>
            <person name="Lutzoni F."/>
            <person name="Magnuson J."/>
            <person name="Mondo S."/>
            <person name="Nolan M."/>
            <person name="Ohm R."/>
            <person name="Pangilinan J."/>
            <person name="Park H.-J."/>
            <person name="Ramirez L."/>
            <person name="Alfaro M."/>
            <person name="Sun H."/>
            <person name="Tritt A."/>
            <person name="Yoshinaga Y."/>
            <person name="Zwiers L.-H."/>
            <person name="Turgeon B."/>
            <person name="Goodwin S."/>
            <person name="Spatafora J."/>
            <person name="Crous P."/>
            <person name="Grigoriev I."/>
        </authorList>
    </citation>
    <scope>NUCLEOTIDE SEQUENCE</scope>
    <source>
        <strain evidence="8">CBS 113979</strain>
    </source>
</reference>
<evidence type="ECO:0000313" key="9">
    <source>
        <dbReference type="Proteomes" id="UP000800041"/>
    </source>
</evidence>
<proteinExistence type="inferred from homology"/>
<accession>A0A6G1H9W6</accession>
<dbReference type="OrthoDB" id="10259681at2759"/>
<keyword evidence="9" id="KW-1185">Reference proteome</keyword>
<evidence type="ECO:0000256" key="5">
    <source>
        <dbReference type="ARBA" id="ARBA00023274"/>
    </source>
</evidence>
<comment type="function">
    <text evidence="7">Component of the mitochondrial ribosome (mitoribosome), a dedicated translation machinery responsible for the synthesis of mitochondrial genome-encoded proteins, including at least some of the essential transmembrane subunits of the mitochondrial respiratory chain. The mitoribosomes are attached to the mitochondrial inner membrane and translation products are cotranslationally integrated into the membrane.</text>
</comment>